<reference evidence="2 3" key="2">
    <citation type="journal article" date="2013" name="Plant Cell Physiol.">
        <title>Rice Annotation Project Database (RAP-DB): an integrative and interactive database for rice genomics.</title>
        <authorList>
            <person name="Sakai H."/>
            <person name="Lee S.S."/>
            <person name="Tanaka T."/>
            <person name="Numa H."/>
            <person name="Kim J."/>
            <person name="Kawahara Y."/>
            <person name="Wakimoto H."/>
            <person name="Yang C.C."/>
            <person name="Iwamoto M."/>
            <person name="Abe T."/>
            <person name="Yamada Y."/>
            <person name="Muto A."/>
            <person name="Inokuchi H."/>
            <person name="Ikemura T."/>
            <person name="Matsumoto T."/>
            <person name="Sasaki T."/>
            <person name="Itoh T."/>
        </authorList>
    </citation>
    <scope>NUCLEOTIDE SEQUENCE [LARGE SCALE GENOMIC DNA]</scope>
    <source>
        <strain evidence="3">cv. Nipponbare</strain>
    </source>
</reference>
<keyword evidence="1" id="KW-0812">Transmembrane</keyword>
<accession>A0A0N7KL60</accession>
<dbReference type="InterPro" id="IPR027413">
    <property type="entry name" value="GROEL-like_equatorial_sf"/>
</dbReference>
<keyword evidence="1" id="KW-0472">Membrane</keyword>
<organism evidence="2 3">
    <name type="scientific">Oryza sativa subsp. japonica</name>
    <name type="common">Rice</name>
    <dbReference type="NCBI Taxonomy" id="39947"/>
    <lineage>
        <taxon>Eukaryota</taxon>
        <taxon>Viridiplantae</taxon>
        <taxon>Streptophyta</taxon>
        <taxon>Embryophyta</taxon>
        <taxon>Tracheophyta</taxon>
        <taxon>Spermatophyta</taxon>
        <taxon>Magnoliopsida</taxon>
        <taxon>Liliopsida</taxon>
        <taxon>Poales</taxon>
        <taxon>Poaceae</taxon>
        <taxon>BOP clade</taxon>
        <taxon>Oryzoideae</taxon>
        <taxon>Oryzeae</taxon>
        <taxon>Oryzinae</taxon>
        <taxon>Oryza</taxon>
        <taxon>Oryza sativa</taxon>
    </lineage>
</organism>
<protein>
    <submittedName>
        <fullName evidence="2">Os05g0540400 protein</fullName>
    </submittedName>
</protein>
<dbReference type="EMBL" id="AP014961">
    <property type="protein sequence ID" value="BAS95113.1"/>
    <property type="molecule type" value="Genomic_DNA"/>
</dbReference>
<reference evidence="2 3" key="3">
    <citation type="journal article" date="2013" name="Rice">
        <title>Improvement of the Oryza sativa Nipponbare reference genome using next generation sequence and optical map data.</title>
        <authorList>
            <person name="Kawahara Y."/>
            <person name="de la Bastide M."/>
            <person name="Hamilton J.P."/>
            <person name="Kanamori H."/>
            <person name="McCombie W.R."/>
            <person name="Ouyang S."/>
            <person name="Schwartz D.C."/>
            <person name="Tanaka T."/>
            <person name="Wu J."/>
            <person name="Zhou S."/>
            <person name="Childs K.L."/>
            <person name="Davidson R.M."/>
            <person name="Lin H."/>
            <person name="Quesada-Ocampo L."/>
            <person name="Vaillancourt B."/>
            <person name="Sakai H."/>
            <person name="Lee S.S."/>
            <person name="Kim J."/>
            <person name="Numa H."/>
            <person name="Itoh T."/>
            <person name="Buell C.R."/>
            <person name="Matsumoto T."/>
        </authorList>
    </citation>
    <scope>NUCLEOTIDE SEQUENCE [LARGE SCALE GENOMIC DNA]</scope>
    <source>
        <strain evidence="3">cv. Nipponbare</strain>
    </source>
</reference>
<dbReference type="AlphaFoldDB" id="A0A0N7KL60"/>
<dbReference type="InParanoid" id="A0A0N7KL60"/>
<dbReference type="STRING" id="39947.A0A0N7KL60"/>
<dbReference type="PaxDb" id="39947-A0A0N7KL60"/>
<name>A0A0N7KL60_ORYSJ</name>
<keyword evidence="3" id="KW-1185">Reference proteome</keyword>
<proteinExistence type="predicted"/>
<gene>
    <name evidence="2" type="ordered locus">Os05g0540400</name>
    <name evidence="2" type="ORF">OSNPB_050540400</name>
</gene>
<sequence>MDSTASRFHVSNNGCKPSPSCWPMLKDSRSERVTMVESILQIGCMGRNVIIERSHRSLKDPKSQMDIEFEHSAKNVGANLVKQVAEATNKVAGDDSHPYSTYSSPKKSTGPMCTWADIRARVLVAFRYWYVRFVAAAAAIAISGNLAAAPSATLLRHG</sequence>
<evidence type="ECO:0000313" key="2">
    <source>
        <dbReference type="EMBL" id="BAS95113.1"/>
    </source>
</evidence>
<evidence type="ECO:0000256" key="1">
    <source>
        <dbReference type="SAM" id="Phobius"/>
    </source>
</evidence>
<feature type="transmembrane region" description="Helical" evidence="1">
    <location>
        <begin position="129"/>
        <end position="148"/>
    </location>
</feature>
<keyword evidence="1" id="KW-1133">Transmembrane helix</keyword>
<dbReference type="SUPFAM" id="SSF48592">
    <property type="entry name" value="GroEL equatorial domain-like"/>
    <property type="match status" value="1"/>
</dbReference>
<dbReference type="Proteomes" id="UP000059680">
    <property type="component" value="Chromosome 5"/>
</dbReference>
<reference evidence="3" key="1">
    <citation type="journal article" date="2005" name="Nature">
        <title>The map-based sequence of the rice genome.</title>
        <authorList>
            <consortium name="International rice genome sequencing project (IRGSP)"/>
            <person name="Matsumoto T."/>
            <person name="Wu J."/>
            <person name="Kanamori H."/>
            <person name="Katayose Y."/>
            <person name="Fujisawa M."/>
            <person name="Namiki N."/>
            <person name="Mizuno H."/>
            <person name="Yamamoto K."/>
            <person name="Antonio B.A."/>
            <person name="Baba T."/>
            <person name="Sakata K."/>
            <person name="Nagamura Y."/>
            <person name="Aoki H."/>
            <person name="Arikawa K."/>
            <person name="Arita K."/>
            <person name="Bito T."/>
            <person name="Chiden Y."/>
            <person name="Fujitsuka N."/>
            <person name="Fukunaka R."/>
            <person name="Hamada M."/>
            <person name="Harada C."/>
            <person name="Hayashi A."/>
            <person name="Hijishita S."/>
            <person name="Honda M."/>
            <person name="Hosokawa S."/>
            <person name="Ichikawa Y."/>
            <person name="Idonuma A."/>
            <person name="Iijima M."/>
            <person name="Ikeda M."/>
            <person name="Ikeno M."/>
            <person name="Ito K."/>
            <person name="Ito S."/>
            <person name="Ito T."/>
            <person name="Ito Y."/>
            <person name="Ito Y."/>
            <person name="Iwabuchi A."/>
            <person name="Kamiya K."/>
            <person name="Karasawa W."/>
            <person name="Kurita K."/>
            <person name="Katagiri S."/>
            <person name="Kikuta A."/>
            <person name="Kobayashi H."/>
            <person name="Kobayashi N."/>
            <person name="Machita K."/>
            <person name="Maehara T."/>
            <person name="Masukawa M."/>
            <person name="Mizubayashi T."/>
            <person name="Mukai Y."/>
            <person name="Nagasaki H."/>
            <person name="Nagata Y."/>
            <person name="Naito S."/>
            <person name="Nakashima M."/>
            <person name="Nakama Y."/>
            <person name="Nakamichi Y."/>
            <person name="Nakamura M."/>
            <person name="Meguro A."/>
            <person name="Negishi M."/>
            <person name="Ohta I."/>
            <person name="Ohta T."/>
            <person name="Okamoto M."/>
            <person name="Ono N."/>
            <person name="Saji S."/>
            <person name="Sakaguchi M."/>
            <person name="Sakai K."/>
            <person name="Shibata M."/>
            <person name="Shimokawa T."/>
            <person name="Song J."/>
            <person name="Takazaki Y."/>
            <person name="Terasawa K."/>
            <person name="Tsugane M."/>
            <person name="Tsuji K."/>
            <person name="Ueda S."/>
            <person name="Waki K."/>
            <person name="Yamagata H."/>
            <person name="Yamamoto M."/>
            <person name="Yamamoto S."/>
            <person name="Yamane H."/>
            <person name="Yoshiki S."/>
            <person name="Yoshihara R."/>
            <person name="Yukawa K."/>
            <person name="Zhong H."/>
            <person name="Yano M."/>
            <person name="Yuan Q."/>
            <person name="Ouyang S."/>
            <person name="Liu J."/>
            <person name="Jones K.M."/>
            <person name="Gansberger K."/>
            <person name="Moffat K."/>
            <person name="Hill J."/>
            <person name="Bera J."/>
            <person name="Fadrosh D."/>
            <person name="Jin S."/>
            <person name="Johri S."/>
            <person name="Kim M."/>
            <person name="Overton L."/>
            <person name="Reardon M."/>
            <person name="Tsitrin T."/>
            <person name="Vuong H."/>
            <person name="Weaver B."/>
            <person name="Ciecko A."/>
            <person name="Tallon L."/>
            <person name="Jackson J."/>
            <person name="Pai G."/>
            <person name="Aken S.V."/>
            <person name="Utterback T."/>
            <person name="Reidmuller S."/>
            <person name="Feldblyum T."/>
            <person name="Hsiao J."/>
            <person name="Zismann V."/>
            <person name="Iobst S."/>
            <person name="de Vazeille A.R."/>
            <person name="Buell C.R."/>
            <person name="Ying K."/>
            <person name="Li Y."/>
            <person name="Lu T."/>
            <person name="Huang Y."/>
            <person name="Zhao Q."/>
            <person name="Feng Q."/>
            <person name="Zhang L."/>
            <person name="Zhu J."/>
            <person name="Weng Q."/>
            <person name="Mu J."/>
            <person name="Lu Y."/>
            <person name="Fan D."/>
            <person name="Liu Y."/>
            <person name="Guan J."/>
            <person name="Zhang Y."/>
            <person name="Yu S."/>
            <person name="Liu X."/>
            <person name="Zhang Y."/>
            <person name="Hong G."/>
            <person name="Han B."/>
            <person name="Choisne N."/>
            <person name="Demange N."/>
            <person name="Orjeda G."/>
            <person name="Samain S."/>
            <person name="Cattolico L."/>
            <person name="Pelletier E."/>
            <person name="Couloux A."/>
            <person name="Segurens B."/>
            <person name="Wincker P."/>
            <person name="D'Hont A."/>
            <person name="Scarpelli C."/>
            <person name="Weissenbach J."/>
            <person name="Salanoubat M."/>
            <person name="Quetier F."/>
            <person name="Yu Y."/>
            <person name="Kim H.R."/>
            <person name="Rambo T."/>
            <person name="Currie J."/>
            <person name="Collura K."/>
            <person name="Luo M."/>
            <person name="Yang T."/>
            <person name="Ammiraju J.S.S."/>
            <person name="Engler F."/>
            <person name="Soderlund C."/>
            <person name="Wing R.A."/>
            <person name="Palmer L.E."/>
            <person name="de la Bastide M."/>
            <person name="Spiegel L."/>
            <person name="Nascimento L."/>
            <person name="Zutavern T."/>
            <person name="O'Shaughnessy A."/>
            <person name="Dike S."/>
            <person name="Dedhia N."/>
            <person name="Preston R."/>
            <person name="Balija V."/>
            <person name="McCombie W.R."/>
            <person name="Chow T."/>
            <person name="Chen H."/>
            <person name="Chung M."/>
            <person name="Chen C."/>
            <person name="Shaw J."/>
            <person name="Wu H."/>
            <person name="Hsiao K."/>
            <person name="Chao Y."/>
            <person name="Chu M."/>
            <person name="Cheng C."/>
            <person name="Hour A."/>
            <person name="Lee P."/>
            <person name="Lin S."/>
            <person name="Lin Y."/>
            <person name="Liou J."/>
            <person name="Liu S."/>
            <person name="Hsing Y."/>
            <person name="Raghuvanshi S."/>
            <person name="Mohanty A."/>
            <person name="Bharti A.K."/>
            <person name="Gaur A."/>
            <person name="Gupta V."/>
            <person name="Kumar D."/>
            <person name="Ravi V."/>
            <person name="Vij S."/>
            <person name="Kapur A."/>
            <person name="Khurana P."/>
            <person name="Khurana P."/>
            <person name="Khurana J.P."/>
            <person name="Tyagi A.K."/>
            <person name="Gaikwad K."/>
            <person name="Singh A."/>
            <person name="Dalal V."/>
            <person name="Srivastava S."/>
            <person name="Dixit A."/>
            <person name="Pal A.K."/>
            <person name="Ghazi I.A."/>
            <person name="Yadav M."/>
            <person name="Pandit A."/>
            <person name="Bhargava A."/>
            <person name="Sureshbabu K."/>
            <person name="Batra K."/>
            <person name="Sharma T.R."/>
            <person name="Mohapatra T."/>
            <person name="Singh N.K."/>
            <person name="Messing J."/>
            <person name="Nelson A.B."/>
            <person name="Fuks G."/>
            <person name="Kavchok S."/>
            <person name="Keizer G."/>
            <person name="Linton E."/>
            <person name="Llaca V."/>
            <person name="Song R."/>
            <person name="Tanyolac B."/>
            <person name="Young S."/>
            <person name="Ho-Il K."/>
            <person name="Hahn J.H."/>
            <person name="Sangsakoo G."/>
            <person name="Vanavichit A."/>
            <person name="de Mattos Luiz.A.T."/>
            <person name="Zimmer P.D."/>
            <person name="Malone G."/>
            <person name="Dellagostin O."/>
            <person name="de Oliveira A.C."/>
            <person name="Bevan M."/>
            <person name="Bancroft I."/>
            <person name="Minx P."/>
            <person name="Cordum H."/>
            <person name="Wilson R."/>
            <person name="Cheng Z."/>
            <person name="Jin W."/>
            <person name="Jiang J."/>
            <person name="Leong S.A."/>
            <person name="Iwama H."/>
            <person name="Gojobori T."/>
            <person name="Itoh T."/>
            <person name="Niimura Y."/>
            <person name="Fujii Y."/>
            <person name="Habara T."/>
            <person name="Sakai H."/>
            <person name="Sato Y."/>
            <person name="Wilson G."/>
            <person name="Kumar K."/>
            <person name="McCouch S."/>
            <person name="Juretic N."/>
            <person name="Hoen D."/>
            <person name="Wright S."/>
            <person name="Bruskiewich R."/>
            <person name="Bureau T."/>
            <person name="Miyao A."/>
            <person name="Hirochika H."/>
            <person name="Nishikawa T."/>
            <person name="Kadowaki K."/>
            <person name="Sugiura M."/>
            <person name="Burr B."/>
            <person name="Sasaki T."/>
        </authorList>
    </citation>
    <scope>NUCLEOTIDE SEQUENCE [LARGE SCALE GENOMIC DNA]</scope>
    <source>
        <strain evidence="3">cv. Nipponbare</strain>
    </source>
</reference>
<evidence type="ECO:0000313" key="3">
    <source>
        <dbReference type="Proteomes" id="UP000059680"/>
    </source>
</evidence>
<dbReference type="Gene3D" id="1.10.560.10">
    <property type="entry name" value="GroEL-like equatorial domain"/>
    <property type="match status" value="1"/>
</dbReference>